<name>A0A8X6JYQ3_TRICU</name>
<comment type="caution">
    <text evidence="2">The sequence shown here is derived from an EMBL/GenBank/DDBJ whole genome shotgun (WGS) entry which is preliminary data.</text>
</comment>
<evidence type="ECO:0000313" key="2">
    <source>
        <dbReference type="EMBL" id="GFR22896.1"/>
    </source>
</evidence>
<dbReference type="EMBL" id="BMAO01008375">
    <property type="protein sequence ID" value="GFR22896.1"/>
    <property type="molecule type" value="Genomic_DNA"/>
</dbReference>
<sequence>MRPHSICSILVVSNLSGTHSALLAGGWALAGSLVETNFALAFQNFLRWAQYLSYTPPFLYATFIGSVSTFSGTHSPLLAGGWALCSWNEALIGRILLILYLYLKEMYSSKSTRMAVVSLFVSVSSKSRLEQIT</sequence>
<keyword evidence="1" id="KW-0472">Membrane</keyword>
<keyword evidence="1" id="KW-1133">Transmembrane helix</keyword>
<evidence type="ECO:0000256" key="1">
    <source>
        <dbReference type="SAM" id="Phobius"/>
    </source>
</evidence>
<evidence type="ECO:0000313" key="3">
    <source>
        <dbReference type="Proteomes" id="UP000887116"/>
    </source>
</evidence>
<feature type="transmembrane region" description="Helical" evidence="1">
    <location>
        <begin position="58"/>
        <end position="75"/>
    </location>
</feature>
<keyword evidence="1" id="KW-0812">Transmembrane</keyword>
<organism evidence="2 3">
    <name type="scientific">Trichonephila clavata</name>
    <name type="common">Joro spider</name>
    <name type="synonym">Nephila clavata</name>
    <dbReference type="NCBI Taxonomy" id="2740835"/>
    <lineage>
        <taxon>Eukaryota</taxon>
        <taxon>Metazoa</taxon>
        <taxon>Ecdysozoa</taxon>
        <taxon>Arthropoda</taxon>
        <taxon>Chelicerata</taxon>
        <taxon>Arachnida</taxon>
        <taxon>Araneae</taxon>
        <taxon>Araneomorphae</taxon>
        <taxon>Entelegynae</taxon>
        <taxon>Araneoidea</taxon>
        <taxon>Nephilidae</taxon>
        <taxon>Trichonephila</taxon>
    </lineage>
</organism>
<dbReference type="AlphaFoldDB" id="A0A8X6JYQ3"/>
<proteinExistence type="predicted"/>
<keyword evidence="3" id="KW-1185">Reference proteome</keyword>
<gene>
    <name evidence="2" type="ORF">TNCT_170221</name>
</gene>
<dbReference type="Proteomes" id="UP000887116">
    <property type="component" value="Unassembled WGS sequence"/>
</dbReference>
<feature type="transmembrane region" description="Helical" evidence="1">
    <location>
        <begin position="27"/>
        <end position="46"/>
    </location>
</feature>
<feature type="transmembrane region" description="Helical" evidence="1">
    <location>
        <begin position="81"/>
        <end position="103"/>
    </location>
</feature>
<accession>A0A8X6JYQ3</accession>
<reference evidence="2" key="1">
    <citation type="submission" date="2020-07" db="EMBL/GenBank/DDBJ databases">
        <title>Multicomponent nature underlies the extraordinary mechanical properties of spider dragline silk.</title>
        <authorList>
            <person name="Kono N."/>
            <person name="Nakamura H."/>
            <person name="Mori M."/>
            <person name="Yoshida Y."/>
            <person name="Ohtoshi R."/>
            <person name="Malay A.D."/>
            <person name="Moran D.A.P."/>
            <person name="Tomita M."/>
            <person name="Numata K."/>
            <person name="Arakawa K."/>
        </authorList>
    </citation>
    <scope>NUCLEOTIDE SEQUENCE</scope>
</reference>
<protein>
    <submittedName>
        <fullName evidence="2">Uncharacterized protein</fullName>
    </submittedName>
</protein>